<dbReference type="InterPro" id="IPR006895">
    <property type="entry name" value="Znf_Sec23_Sec24"/>
</dbReference>
<dbReference type="InterPro" id="IPR007123">
    <property type="entry name" value="Gelsolin-like_dom"/>
</dbReference>
<gene>
    <name evidence="18" type="ORF">ASCRUDRAFT_20983</name>
</gene>
<evidence type="ECO:0000256" key="3">
    <source>
        <dbReference type="ARBA" id="ARBA00004586"/>
    </source>
</evidence>
<comment type="subcellular location">
    <subcellularLocation>
        <location evidence="2">Cytoplasm</location>
    </subcellularLocation>
    <subcellularLocation>
        <location evidence="3">Endoplasmic reticulum membrane</location>
    </subcellularLocation>
    <subcellularLocation>
        <location evidence="1">Golgi apparatus membrane</location>
    </subcellularLocation>
</comment>
<dbReference type="Pfam" id="PF08033">
    <property type="entry name" value="Sec23_BS"/>
    <property type="match status" value="1"/>
</dbReference>
<feature type="domain" description="Sec23/Sec24 helical" evidence="16">
    <location>
        <begin position="589"/>
        <end position="691"/>
    </location>
</feature>
<evidence type="ECO:0000256" key="5">
    <source>
        <dbReference type="ARBA" id="ARBA00022448"/>
    </source>
</evidence>
<dbReference type="CDD" id="cd01479">
    <property type="entry name" value="Sec24-like"/>
    <property type="match status" value="1"/>
</dbReference>
<dbReference type="InterPro" id="IPR036175">
    <property type="entry name" value="Sec23/24_helical_dom_sf"/>
</dbReference>
<keyword evidence="10" id="KW-0333">Golgi apparatus</keyword>
<dbReference type="InterPro" id="IPR036465">
    <property type="entry name" value="vWFA_dom_sf"/>
</dbReference>
<dbReference type="RefSeq" id="XP_020049761.1">
    <property type="nucleotide sequence ID" value="XM_020189660.2"/>
</dbReference>
<evidence type="ECO:0000256" key="1">
    <source>
        <dbReference type="ARBA" id="ARBA00004394"/>
    </source>
</evidence>
<comment type="similarity">
    <text evidence="4">Belongs to the SEC23/SEC24 family. SEC24 subfamily.</text>
</comment>
<dbReference type="GO" id="GO:0000139">
    <property type="term" value="C:Golgi membrane"/>
    <property type="evidence" value="ECO:0007669"/>
    <property type="project" value="UniProtKB-SubCell"/>
</dbReference>
<evidence type="ECO:0000313" key="18">
    <source>
        <dbReference type="EMBL" id="ODV63454.1"/>
    </source>
</evidence>
<evidence type="ECO:0000259" key="13">
    <source>
        <dbReference type="Pfam" id="PF00626"/>
    </source>
</evidence>
<dbReference type="GO" id="GO:0006886">
    <property type="term" value="P:intracellular protein transport"/>
    <property type="evidence" value="ECO:0007669"/>
    <property type="project" value="InterPro"/>
</dbReference>
<dbReference type="Gene3D" id="2.60.40.1670">
    <property type="entry name" value="beta-sandwich domain of Sec23/24"/>
    <property type="match status" value="1"/>
</dbReference>
<feature type="non-terminal residue" evidence="18">
    <location>
        <position position="1"/>
    </location>
</feature>
<dbReference type="SUPFAM" id="SSF53300">
    <property type="entry name" value="vWA-like"/>
    <property type="match status" value="1"/>
</dbReference>
<proteinExistence type="inferred from homology"/>
<dbReference type="SUPFAM" id="SSF81811">
    <property type="entry name" value="Helical domain of Sec23/24"/>
    <property type="match status" value="1"/>
</dbReference>
<dbReference type="GO" id="GO:1990753">
    <property type="term" value="C:equatorial cell cortex"/>
    <property type="evidence" value="ECO:0007669"/>
    <property type="project" value="EnsemblFungi"/>
</dbReference>
<dbReference type="PANTHER" id="PTHR13803:SF39">
    <property type="entry name" value="SECRETORY 24AB, ISOFORM A"/>
    <property type="match status" value="1"/>
</dbReference>
<dbReference type="Gene3D" id="2.30.30.380">
    <property type="entry name" value="Zn-finger domain of Sec23/24"/>
    <property type="match status" value="1"/>
</dbReference>
<evidence type="ECO:0000256" key="2">
    <source>
        <dbReference type="ARBA" id="ARBA00004496"/>
    </source>
</evidence>
<keyword evidence="19" id="KW-1185">Reference proteome</keyword>
<dbReference type="GO" id="GO:0070971">
    <property type="term" value="C:endoplasmic reticulum exit site"/>
    <property type="evidence" value="ECO:0007669"/>
    <property type="project" value="EnsemblFungi"/>
</dbReference>
<dbReference type="AlphaFoldDB" id="A0A1D2VPD5"/>
<dbReference type="SUPFAM" id="SSF82919">
    <property type="entry name" value="Zn-finger domain of Sec23/24"/>
    <property type="match status" value="1"/>
</dbReference>
<dbReference type="GO" id="GO:0000149">
    <property type="term" value="F:SNARE binding"/>
    <property type="evidence" value="ECO:0007669"/>
    <property type="project" value="TreeGrafter"/>
</dbReference>
<evidence type="ECO:0000256" key="11">
    <source>
        <dbReference type="ARBA" id="ARBA00023136"/>
    </source>
</evidence>
<keyword evidence="7" id="KW-0256">Endoplasmic reticulum</keyword>
<accession>A0A1D2VPD5</accession>
<dbReference type="Pfam" id="PF04810">
    <property type="entry name" value="zf-Sec23_Sec24"/>
    <property type="match status" value="1"/>
</dbReference>
<evidence type="ECO:0000259" key="14">
    <source>
        <dbReference type="Pfam" id="PF04810"/>
    </source>
</evidence>
<evidence type="ECO:0000259" key="16">
    <source>
        <dbReference type="Pfam" id="PF04815"/>
    </source>
</evidence>
<dbReference type="InterPro" id="IPR036174">
    <property type="entry name" value="Znf_Sec23_Sec24_sf"/>
</dbReference>
<dbReference type="InterPro" id="IPR050550">
    <property type="entry name" value="SEC23_SEC24_subfamily"/>
</dbReference>
<dbReference type="SUPFAM" id="SSF82754">
    <property type="entry name" value="C-terminal, gelsolin-like domain of Sec23/24"/>
    <property type="match status" value="1"/>
</dbReference>
<dbReference type="GO" id="GO:0008270">
    <property type="term" value="F:zinc ion binding"/>
    <property type="evidence" value="ECO:0007669"/>
    <property type="project" value="InterPro"/>
</dbReference>
<dbReference type="GO" id="GO:0090110">
    <property type="term" value="P:COPII-coated vesicle cargo loading"/>
    <property type="evidence" value="ECO:0007669"/>
    <property type="project" value="TreeGrafter"/>
</dbReference>
<dbReference type="InterPro" id="IPR036180">
    <property type="entry name" value="Gelsolin-like_dom_sf"/>
</dbReference>
<dbReference type="Proteomes" id="UP000095038">
    <property type="component" value="Unassembled WGS sequence"/>
</dbReference>
<evidence type="ECO:0000256" key="8">
    <source>
        <dbReference type="ARBA" id="ARBA00022892"/>
    </source>
</evidence>
<feature type="region of interest" description="Disordered" evidence="12">
    <location>
        <begin position="286"/>
        <end position="311"/>
    </location>
</feature>
<dbReference type="GO" id="GO:0005801">
    <property type="term" value="C:cis-Golgi network"/>
    <property type="evidence" value="ECO:0007669"/>
    <property type="project" value="EnsemblFungi"/>
</dbReference>
<feature type="compositionally biased region" description="Acidic residues" evidence="12">
    <location>
        <begin position="295"/>
        <end position="311"/>
    </location>
</feature>
<dbReference type="Gene3D" id="3.40.50.410">
    <property type="entry name" value="von Willebrand factor, type A domain"/>
    <property type="match status" value="1"/>
</dbReference>
<dbReference type="InterPro" id="IPR006900">
    <property type="entry name" value="Sec23/24_helical_dom"/>
</dbReference>
<dbReference type="Gene3D" id="3.40.20.10">
    <property type="entry name" value="Severin"/>
    <property type="match status" value="1"/>
</dbReference>
<dbReference type="OrthoDB" id="49016at2759"/>
<reference evidence="19" key="1">
    <citation type="submission" date="2016-05" db="EMBL/GenBank/DDBJ databases">
        <title>Comparative genomics of biotechnologically important yeasts.</title>
        <authorList>
            <consortium name="DOE Joint Genome Institute"/>
            <person name="Riley R."/>
            <person name="Haridas S."/>
            <person name="Wolfe K.H."/>
            <person name="Lopes M.R."/>
            <person name="Hittinger C.T."/>
            <person name="Goker M."/>
            <person name="Salamov A."/>
            <person name="Wisecaver J."/>
            <person name="Long T.M."/>
            <person name="Aerts A.L."/>
            <person name="Barry K."/>
            <person name="Choi C."/>
            <person name="Clum A."/>
            <person name="Coughlan A.Y."/>
            <person name="Deshpande S."/>
            <person name="Douglass A.P."/>
            <person name="Hanson S.J."/>
            <person name="Klenk H.-P."/>
            <person name="Labutti K."/>
            <person name="Lapidus A."/>
            <person name="Lindquist E."/>
            <person name="Lipzen A."/>
            <person name="Meier-Kolthoff J.P."/>
            <person name="Ohm R.A."/>
            <person name="Otillar R.P."/>
            <person name="Pangilinan J."/>
            <person name="Peng Y."/>
            <person name="Rokas A."/>
            <person name="Rosa C.A."/>
            <person name="Scheuner C."/>
            <person name="Sibirny A.A."/>
            <person name="Slot J.C."/>
            <person name="Stielow J.B."/>
            <person name="Sun H."/>
            <person name="Kurtzman C.P."/>
            <person name="Blackwell M."/>
            <person name="Grigoriev I.V."/>
            <person name="Jeffries T.W."/>
        </authorList>
    </citation>
    <scope>NUCLEOTIDE SEQUENCE [LARGE SCALE GENOMIC DNA]</scope>
    <source>
        <strain evidence="19">DSM 1968</strain>
    </source>
</reference>
<feature type="domain" description="Sec23/Sec24 trunk" evidence="15">
    <location>
        <begin position="226"/>
        <end position="489"/>
    </location>
</feature>
<feature type="domain" description="Sec23/Sec24 beta-sandwich" evidence="17">
    <location>
        <begin position="496"/>
        <end position="578"/>
    </location>
</feature>
<dbReference type="STRING" id="1344418.A0A1D2VPD5"/>
<evidence type="ECO:0000256" key="10">
    <source>
        <dbReference type="ARBA" id="ARBA00023034"/>
    </source>
</evidence>
<dbReference type="FunCoup" id="A0A1D2VPD5">
    <property type="interactions" value="870"/>
</dbReference>
<dbReference type="InterPro" id="IPR012990">
    <property type="entry name" value="Beta-sandwich_Sec23_24"/>
</dbReference>
<dbReference type="PANTHER" id="PTHR13803">
    <property type="entry name" value="SEC24-RELATED PROTEIN"/>
    <property type="match status" value="1"/>
</dbReference>
<dbReference type="Gene3D" id="1.20.120.730">
    <property type="entry name" value="Sec23/Sec24 helical domain"/>
    <property type="match status" value="1"/>
</dbReference>
<dbReference type="Pfam" id="PF04815">
    <property type="entry name" value="Sec23_helical"/>
    <property type="match status" value="1"/>
</dbReference>
<dbReference type="InterPro" id="IPR041742">
    <property type="entry name" value="Sec24-like_trunk_dom"/>
</dbReference>
<evidence type="ECO:0000256" key="4">
    <source>
        <dbReference type="ARBA" id="ARBA00008334"/>
    </source>
</evidence>
<evidence type="ECO:0000256" key="6">
    <source>
        <dbReference type="ARBA" id="ARBA00022490"/>
    </source>
</evidence>
<evidence type="ECO:0000256" key="9">
    <source>
        <dbReference type="ARBA" id="ARBA00022927"/>
    </source>
</evidence>
<dbReference type="FunFam" id="3.40.20.10:FF:000049">
    <property type="entry name" value="Vesicle coat component"/>
    <property type="match status" value="1"/>
</dbReference>
<dbReference type="SUPFAM" id="SSF81995">
    <property type="entry name" value="beta-sandwich domain of Sec23/24"/>
    <property type="match status" value="1"/>
</dbReference>
<keyword evidence="9" id="KW-0653">Protein transport</keyword>
<keyword evidence="6" id="KW-0963">Cytoplasm</keyword>
<dbReference type="EMBL" id="KV454475">
    <property type="protein sequence ID" value="ODV63454.1"/>
    <property type="molecule type" value="Genomic_DNA"/>
</dbReference>
<keyword evidence="8" id="KW-0931">ER-Golgi transport</keyword>
<organism evidence="18 19">
    <name type="scientific">Ascoidea rubescens DSM 1968</name>
    <dbReference type="NCBI Taxonomy" id="1344418"/>
    <lineage>
        <taxon>Eukaryota</taxon>
        <taxon>Fungi</taxon>
        <taxon>Dikarya</taxon>
        <taxon>Ascomycota</taxon>
        <taxon>Saccharomycotina</taxon>
        <taxon>Saccharomycetes</taxon>
        <taxon>Ascoideaceae</taxon>
        <taxon>Ascoidea</taxon>
    </lineage>
</organism>
<dbReference type="Pfam" id="PF00626">
    <property type="entry name" value="Gelsolin"/>
    <property type="match status" value="1"/>
</dbReference>
<keyword evidence="5" id="KW-0813">Transport</keyword>
<dbReference type="InterPro" id="IPR029006">
    <property type="entry name" value="ADF-H/Gelsolin-like_dom_sf"/>
</dbReference>
<dbReference type="GO" id="GO:0005789">
    <property type="term" value="C:endoplasmic reticulum membrane"/>
    <property type="evidence" value="ECO:0007669"/>
    <property type="project" value="UniProtKB-SubCell"/>
</dbReference>
<evidence type="ECO:0000313" key="19">
    <source>
        <dbReference type="Proteomes" id="UP000095038"/>
    </source>
</evidence>
<name>A0A1D2VPD5_9ASCO</name>
<dbReference type="Pfam" id="PF04811">
    <property type="entry name" value="Sec23_trunk"/>
    <property type="match status" value="1"/>
</dbReference>
<feature type="domain" description="Zinc finger Sec23/Sec24-type" evidence="14">
    <location>
        <begin position="155"/>
        <end position="192"/>
    </location>
</feature>
<evidence type="ECO:0000256" key="12">
    <source>
        <dbReference type="SAM" id="MobiDB-lite"/>
    </source>
</evidence>
<keyword evidence="11" id="KW-0472">Membrane</keyword>
<dbReference type="InterPro" id="IPR006896">
    <property type="entry name" value="Sec23/24_trunk_dom"/>
</dbReference>
<protein>
    <submittedName>
        <fullName evidence="18">Component of the Sec23p-Sec24p heterodimeric complex of the COPII vesicle coat</fullName>
    </submittedName>
</protein>
<dbReference type="InParanoid" id="A0A1D2VPD5"/>
<evidence type="ECO:0000259" key="17">
    <source>
        <dbReference type="Pfam" id="PF08033"/>
    </source>
</evidence>
<feature type="non-terminal residue" evidence="18">
    <location>
        <position position="860"/>
    </location>
</feature>
<evidence type="ECO:0000259" key="15">
    <source>
        <dbReference type="Pfam" id="PF04811"/>
    </source>
</evidence>
<feature type="domain" description="Gelsolin-like" evidence="13">
    <location>
        <begin position="718"/>
        <end position="793"/>
    </location>
</feature>
<sequence length="860" mass="95703">PQSAPGIDQLTQQFNDVNLYGSAQQSYPPVGANPNMGMGMGMNMGANPNMQLSSHAAAVLPMNQLYTTDLLNDFPPPIKDLSLPPPPVILPNDATLSQRPESNASPDYFRCTLNTIPTTNSLLKRSKLPLGVVIRPYTTLHESENPVPVVKDTVIARCRRCRAYINPFVQFVQSDRRWRCNLCALQNDVPSAFDNMENGRTRYDREELNYAVVDFVAPSQYMVRSPEPLVYVFIIEVSVIAVKNGMLATVARTILESLDRIPNDKGLTRVAFLAVDSALHYFKIPESTKSSNPEKDDDNDDDDDEDEDDDINSQPQMLVVSDLDEPFLPCPDGLLVRLDQCRSQIETLLANLNDMFHDNLNPNFALGPALKAAHKLVQPIGGRIQVLGCSLPSLGVGKLNVREEESVSGKPKEAQTLMSAADSFYKSFAVECNKSQVTVDMFLCSTSYQDVATLANLPRYTAGQTHFYPAWSAAKEEDVIKLSKEFSNHLSMDVALEAVMRVRGSNGIRMASFYGNFFNRSSDLCSFPSFPRDQGYLIEMSLEDNITKPYICLQAAVLHTTVGGQRRIRVLNLAIPTTTNIADVFASADQLAIANFYAQKAVEKVFSNSFQDARDLLMKHMLEILQVYKKECVSRNVGSSSPLQLSTNLRMLPLLLHSMIKHIAFRTGKVPSDHRAAALNFLGSAPLPKLIKNIYPSIYSLHNMEDECGLVDENTETIIMPNSVNATAVTLERFGLYLIDNACELFLWVGGEAVPQLIQDVFGIEDISNIPVGKCELPVLNDSPFNQRIRNIIQSIRDDHSVITWQSLYVVKGPSPSEPIARSREVAALRMWASSEFVEDKQSTISYREFLGSFREKISN</sequence>
<evidence type="ECO:0000256" key="7">
    <source>
        <dbReference type="ARBA" id="ARBA00022824"/>
    </source>
</evidence>
<dbReference type="GO" id="GO:0030127">
    <property type="term" value="C:COPII vesicle coat"/>
    <property type="evidence" value="ECO:0007669"/>
    <property type="project" value="InterPro"/>
</dbReference>
<dbReference type="GeneID" id="30963296"/>